<feature type="transmembrane region" description="Helical" evidence="1">
    <location>
        <begin position="160"/>
        <end position="184"/>
    </location>
</feature>
<evidence type="ECO:0008006" key="4">
    <source>
        <dbReference type="Google" id="ProtNLM"/>
    </source>
</evidence>
<dbReference type="AlphaFoldDB" id="A0A2M7RGL8"/>
<feature type="transmembrane region" description="Helical" evidence="1">
    <location>
        <begin position="122"/>
        <end position="148"/>
    </location>
</feature>
<feature type="transmembrane region" description="Helical" evidence="1">
    <location>
        <begin position="191"/>
        <end position="211"/>
    </location>
</feature>
<protein>
    <recommendedName>
        <fullName evidence="4">ABC transporter permease</fullName>
    </recommendedName>
</protein>
<dbReference type="Pfam" id="PF12679">
    <property type="entry name" value="ABC2_membrane_2"/>
    <property type="match status" value="1"/>
</dbReference>
<reference evidence="2 3" key="1">
    <citation type="submission" date="2017-09" db="EMBL/GenBank/DDBJ databases">
        <title>Depth-based differentiation of microbial function through sediment-hosted aquifers and enrichment of novel symbionts in the deep terrestrial subsurface.</title>
        <authorList>
            <person name="Probst A.J."/>
            <person name="Ladd B."/>
            <person name="Jarett J.K."/>
            <person name="Geller-Mcgrath D.E."/>
            <person name="Sieber C.M."/>
            <person name="Emerson J.B."/>
            <person name="Anantharaman K."/>
            <person name="Thomas B.C."/>
            <person name="Malmstrom R."/>
            <person name="Stieglmeier M."/>
            <person name="Klingl A."/>
            <person name="Woyke T."/>
            <person name="Ryan C.M."/>
            <person name="Banfield J.F."/>
        </authorList>
    </citation>
    <scope>NUCLEOTIDE SEQUENCE [LARGE SCALE GENOMIC DNA]</scope>
    <source>
        <strain evidence="2">CG_4_10_14_0_8_um_filter_42_10</strain>
    </source>
</reference>
<proteinExistence type="predicted"/>
<dbReference type="EMBL" id="PFMD01000079">
    <property type="protein sequence ID" value="PIY95496.1"/>
    <property type="molecule type" value="Genomic_DNA"/>
</dbReference>
<accession>A0A2M7RGL8</accession>
<evidence type="ECO:0000256" key="1">
    <source>
        <dbReference type="SAM" id="Phobius"/>
    </source>
</evidence>
<organism evidence="2 3">
    <name type="scientific">Candidatus Kerfeldbacteria bacterium CG_4_10_14_0_8_um_filter_42_10</name>
    <dbReference type="NCBI Taxonomy" id="2014248"/>
    <lineage>
        <taxon>Bacteria</taxon>
        <taxon>Candidatus Kerfeldiibacteriota</taxon>
    </lineage>
</organism>
<feature type="transmembrane region" description="Helical" evidence="1">
    <location>
        <begin position="81"/>
        <end position="101"/>
    </location>
</feature>
<dbReference type="GO" id="GO:0140359">
    <property type="term" value="F:ABC-type transporter activity"/>
    <property type="evidence" value="ECO:0007669"/>
    <property type="project" value="InterPro"/>
</dbReference>
<dbReference type="Proteomes" id="UP000230779">
    <property type="component" value="Unassembled WGS sequence"/>
</dbReference>
<feature type="transmembrane region" description="Helical" evidence="1">
    <location>
        <begin position="16"/>
        <end position="37"/>
    </location>
</feature>
<dbReference type="PANTHER" id="PTHR37305:SF1">
    <property type="entry name" value="MEMBRANE PROTEIN"/>
    <property type="match status" value="1"/>
</dbReference>
<keyword evidence="1" id="KW-0472">Membrane</keyword>
<gene>
    <name evidence="2" type="ORF">COY66_06550</name>
</gene>
<keyword evidence="1" id="KW-1133">Transmembrane helix</keyword>
<dbReference type="PANTHER" id="PTHR37305">
    <property type="entry name" value="INTEGRAL MEMBRANE PROTEIN-RELATED"/>
    <property type="match status" value="1"/>
</dbReference>
<feature type="transmembrane region" description="Helical" evidence="1">
    <location>
        <begin position="242"/>
        <end position="261"/>
    </location>
</feature>
<comment type="caution">
    <text evidence="2">The sequence shown here is derived from an EMBL/GenBank/DDBJ whole genome shotgun (WGS) entry which is preliminary data.</text>
</comment>
<evidence type="ECO:0000313" key="2">
    <source>
        <dbReference type="EMBL" id="PIY95496.1"/>
    </source>
</evidence>
<name>A0A2M7RGL8_9BACT</name>
<evidence type="ECO:0000313" key="3">
    <source>
        <dbReference type="Proteomes" id="UP000230779"/>
    </source>
</evidence>
<keyword evidence="1" id="KW-0812">Transmembrane</keyword>
<dbReference type="GO" id="GO:0005886">
    <property type="term" value="C:plasma membrane"/>
    <property type="evidence" value="ECO:0007669"/>
    <property type="project" value="UniProtKB-SubCell"/>
</dbReference>
<sequence>MLKIILKTFKDKKIGLIIYSISGILLLWMYVAMFPSIQQQADAFNELIQNYPEGFMKTFGIDGSFNFSYIENFLSVEHFSLIWPIMVIFLLVSFAGAGIAGEIEKGTVEIPLSRPVSRLGIFFGRYFTGLMFLLIFTIFSVFAIIPLSQLHGIDYQLENYVSFSIVGFLFGWAIFSLAMMFSAFFSERSKIYMFTGSLLIIMYVLNLIAVLKENLQDLRFLSFFYYYDYKSAVVDGAISTEAIGVFAAVIIFCTLLGAIWYKKRDIAI</sequence>